<dbReference type="PIRSF" id="PIRSF002764">
    <property type="entry name" value="CcmB"/>
    <property type="match status" value="1"/>
</dbReference>
<dbReference type="AlphaFoldDB" id="A0A2S6N0Q3"/>
<dbReference type="NCBIfam" id="TIGR01190">
    <property type="entry name" value="ccmB"/>
    <property type="match status" value="1"/>
</dbReference>
<dbReference type="InterPro" id="IPR026031">
    <property type="entry name" value="Cyt_c_CcmB_bac"/>
</dbReference>
<proteinExistence type="inferred from homology"/>
<evidence type="ECO:0000313" key="15">
    <source>
        <dbReference type="Proteomes" id="UP000239724"/>
    </source>
</evidence>
<reference evidence="14 15" key="1">
    <citation type="journal article" date="2018" name="Arch. Microbiol.">
        <title>New insights into the metabolic potential of the phototrophic purple bacterium Rhodopila globiformis DSM 161(T) from its draft genome sequence and evidence for a vanadium-dependent nitrogenase.</title>
        <authorList>
            <person name="Imhoff J.F."/>
            <person name="Rahn T."/>
            <person name="Kunzel S."/>
            <person name="Neulinger S.C."/>
        </authorList>
    </citation>
    <scope>NUCLEOTIDE SEQUENCE [LARGE SCALE GENOMIC DNA]</scope>
    <source>
        <strain evidence="14 15">DSM 161</strain>
    </source>
</reference>
<evidence type="ECO:0000313" key="14">
    <source>
        <dbReference type="EMBL" id="PPQ28201.1"/>
    </source>
</evidence>
<dbReference type="PANTHER" id="PTHR30070">
    <property type="entry name" value="HEME EXPORTER PROTEIN B"/>
    <property type="match status" value="1"/>
</dbReference>
<comment type="similarity">
    <text evidence="3 12">Belongs to the CcmB/CycW/HelB family.</text>
</comment>
<evidence type="ECO:0000256" key="9">
    <source>
        <dbReference type="ARBA" id="ARBA00022748"/>
    </source>
</evidence>
<evidence type="ECO:0000256" key="3">
    <source>
        <dbReference type="ARBA" id="ARBA00010544"/>
    </source>
</evidence>
<protein>
    <recommendedName>
        <fullName evidence="4 12">Heme exporter protein B</fullName>
    </recommendedName>
</protein>
<dbReference type="Pfam" id="PF03379">
    <property type="entry name" value="CcmB"/>
    <property type="match status" value="1"/>
</dbReference>
<comment type="caution">
    <text evidence="14">The sequence shown here is derived from an EMBL/GenBank/DDBJ whole genome shotgun (WGS) entry which is preliminary data.</text>
</comment>
<gene>
    <name evidence="14" type="ORF">CCS01_24945</name>
</gene>
<name>A0A2S6N0Q3_RHOGL</name>
<feature type="transmembrane region" description="Helical" evidence="13">
    <location>
        <begin position="193"/>
        <end position="216"/>
    </location>
</feature>
<dbReference type="EMBL" id="NHRY01000246">
    <property type="protein sequence ID" value="PPQ28201.1"/>
    <property type="molecule type" value="Genomic_DNA"/>
</dbReference>
<dbReference type="GO" id="GO:1903607">
    <property type="term" value="P:cytochrome c biosynthetic process"/>
    <property type="evidence" value="ECO:0007669"/>
    <property type="project" value="TreeGrafter"/>
</dbReference>
<sequence length="221" mass="22346">MRIFLAVLARDLRLSLRHGADTLAALLFFVATASLFPLAIGPAPDTLGRIAPGIIWVCALLAALLPLDRLFGADLEDGSLDLLLLSGLPAFAVAGAKALSHWLVTGVPLLLAAGPMAVMLRMPEDAIPALLLGLVIGSLLLSLFGTMGAAIVLGARRGGVLLPLLVLPLLTPVLIFGAAAADAAAGGFSPRPHLLLMGAMLAAAVPLCPLAAGAALRAAAE</sequence>
<organism evidence="14 15">
    <name type="scientific">Rhodopila globiformis</name>
    <name type="common">Rhodopseudomonas globiformis</name>
    <dbReference type="NCBI Taxonomy" id="1071"/>
    <lineage>
        <taxon>Bacteria</taxon>
        <taxon>Pseudomonadati</taxon>
        <taxon>Pseudomonadota</taxon>
        <taxon>Alphaproteobacteria</taxon>
        <taxon>Acetobacterales</taxon>
        <taxon>Acetobacteraceae</taxon>
        <taxon>Rhodopila</taxon>
    </lineage>
</organism>
<dbReference type="PRINTS" id="PR01414">
    <property type="entry name" value="CCMBBIOGNSIS"/>
</dbReference>
<evidence type="ECO:0000256" key="2">
    <source>
        <dbReference type="ARBA" id="ARBA00004429"/>
    </source>
</evidence>
<evidence type="ECO:0000256" key="7">
    <source>
        <dbReference type="ARBA" id="ARBA00022519"/>
    </source>
</evidence>
<dbReference type="PANTHER" id="PTHR30070:SF1">
    <property type="entry name" value="CYTOCHROME C BIOGENESIS B-RELATED"/>
    <property type="match status" value="1"/>
</dbReference>
<accession>A0A2S6N0Q3</accession>
<dbReference type="RefSeq" id="WP_104521535.1">
    <property type="nucleotide sequence ID" value="NZ_NHRY01000246.1"/>
</dbReference>
<evidence type="ECO:0000256" key="13">
    <source>
        <dbReference type="SAM" id="Phobius"/>
    </source>
</evidence>
<evidence type="ECO:0000256" key="8">
    <source>
        <dbReference type="ARBA" id="ARBA00022692"/>
    </source>
</evidence>
<dbReference type="OrthoDB" id="9812915at2"/>
<evidence type="ECO:0000256" key="6">
    <source>
        <dbReference type="ARBA" id="ARBA00022475"/>
    </source>
</evidence>
<keyword evidence="11 12" id="KW-0472">Membrane</keyword>
<comment type="function">
    <text evidence="1 12">Required for the export of heme to the periplasm for the biogenesis of c-type cytochromes.</text>
</comment>
<keyword evidence="6 12" id="KW-1003">Cell membrane</keyword>
<feature type="transmembrane region" description="Helical" evidence="13">
    <location>
        <begin position="20"/>
        <end position="40"/>
    </location>
</feature>
<keyword evidence="5 12" id="KW-0813">Transport</keyword>
<evidence type="ECO:0000256" key="1">
    <source>
        <dbReference type="ARBA" id="ARBA00002442"/>
    </source>
</evidence>
<dbReference type="GO" id="GO:0017004">
    <property type="term" value="P:cytochrome complex assembly"/>
    <property type="evidence" value="ECO:0007669"/>
    <property type="project" value="UniProtKB-KW"/>
</dbReference>
<keyword evidence="9 12" id="KW-0201">Cytochrome c-type biogenesis</keyword>
<keyword evidence="15" id="KW-1185">Reference proteome</keyword>
<feature type="transmembrane region" description="Helical" evidence="13">
    <location>
        <begin position="46"/>
        <end position="67"/>
    </location>
</feature>
<keyword evidence="7 12" id="KW-0997">Cell inner membrane</keyword>
<dbReference type="InterPro" id="IPR003544">
    <property type="entry name" value="Cyt_c_biogenesis_CcmB"/>
</dbReference>
<dbReference type="GO" id="GO:0015232">
    <property type="term" value="F:heme transmembrane transporter activity"/>
    <property type="evidence" value="ECO:0007669"/>
    <property type="project" value="InterPro"/>
</dbReference>
<feature type="transmembrane region" description="Helical" evidence="13">
    <location>
        <begin position="102"/>
        <end position="122"/>
    </location>
</feature>
<comment type="subcellular location">
    <subcellularLocation>
        <location evidence="2">Cell inner membrane</location>
        <topology evidence="2">Multi-pass membrane protein</topology>
    </subcellularLocation>
</comment>
<dbReference type="Proteomes" id="UP000239724">
    <property type="component" value="Unassembled WGS sequence"/>
</dbReference>
<evidence type="ECO:0000256" key="10">
    <source>
        <dbReference type="ARBA" id="ARBA00022989"/>
    </source>
</evidence>
<evidence type="ECO:0000256" key="4">
    <source>
        <dbReference type="ARBA" id="ARBA00016452"/>
    </source>
</evidence>
<evidence type="ECO:0000256" key="11">
    <source>
        <dbReference type="ARBA" id="ARBA00023136"/>
    </source>
</evidence>
<dbReference type="GO" id="GO:0005886">
    <property type="term" value="C:plasma membrane"/>
    <property type="evidence" value="ECO:0007669"/>
    <property type="project" value="UniProtKB-SubCell"/>
</dbReference>
<evidence type="ECO:0000256" key="12">
    <source>
        <dbReference type="PIRNR" id="PIRNR002764"/>
    </source>
</evidence>
<feature type="transmembrane region" description="Helical" evidence="13">
    <location>
        <begin position="129"/>
        <end position="154"/>
    </location>
</feature>
<evidence type="ECO:0000256" key="5">
    <source>
        <dbReference type="ARBA" id="ARBA00022448"/>
    </source>
</evidence>
<keyword evidence="8 13" id="KW-0812">Transmembrane</keyword>
<feature type="transmembrane region" description="Helical" evidence="13">
    <location>
        <begin position="160"/>
        <end position="181"/>
    </location>
</feature>
<keyword evidence="10 13" id="KW-1133">Transmembrane helix</keyword>